<feature type="active site" description="Proton donor" evidence="8">
    <location>
        <position position="187"/>
    </location>
</feature>
<feature type="region of interest" description="Disordered" evidence="10">
    <location>
        <begin position="762"/>
        <end position="858"/>
    </location>
</feature>
<name>U4KV51_PYROM</name>
<dbReference type="GO" id="GO:0016579">
    <property type="term" value="P:protein deubiquitination"/>
    <property type="evidence" value="ECO:0007669"/>
    <property type="project" value="TreeGrafter"/>
</dbReference>
<evidence type="ECO:0000259" key="11">
    <source>
        <dbReference type="PROSITE" id="PS52048"/>
    </source>
</evidence>
<dbReference type="InterPro" id="IPR036959">
    <property type="entry name" value="Peptidase_C12_UCH_sf"/>
</dbReference>
<evidence type="ECO:0000256" key="6">
    <source>
        <dbReference type="ARBA" id="ARBA00022801"/>
    </source>
</evidence>
<evidence type="ECO:0000256" key="10">
    <source>
        <dbReference type="SAM" id="MobiDB-lite"/>
    </source>
</evidence>
<evidence type="ECO:0000256" key="3">
    <source>
        <dbReference type="ARBA" id="ARBA00012759"/>
    </source>
</evidence>
<keyword evidence="4 8" id="KW-0645">Protease</keyword>
<dbReference type="Proteomes" id="UP000018144">
    <property type="component" value="Unassembled WGS sequence"/>
</dbReference>
<dbReference type="GO" id="GO:0006511">
    <property type="term" value="P:ubiquitin-dependent protein catabolic process"/>
    <property type="evidence" value="ECO:0007669"/>
    <property type="project" value="UniProtKB-UniRule"/>
</dbReference>
<protein>
    <recommendedName>
        <fullName evidence="3 8">ubiquitinyl hydrolase 1</fullName>
        <ecNumber evidence="3 8">3.4.19.12</ecNumber>
    </recommendedName>
</protein>
<dbReference type="PROSITE" id="PS52048">
    <property type="entry name" value="UCH_DOMAIN"/>
    <property type="match status" value="1"/>
</dbReference>
<dbReference type="EMBL" id="HF935216">
    <property type="protein sequence ID" value="CCX04741.1"/>
    <property type="molecule type" value="Genomic_DNA"/>
</dbReference>
<dbReference type="InterPro" id="IPR001578">
    <property type="entry name" value="Peptidase_C12_UCH"/>
</dbReference>
<feature type="compositionally biased region" description="Low complexity" evidence="10">
    <location>
        <begin position="552"/>
        <end position="567"/>
    </location>
</feature>
<keyword evidence="7 8" id="KW-0788">Thiol protease</keyword>
<keyword evidence="13" id="KW-1185">Reference proteome</keyword>
<comment type="similarity">
    <text evidence="2 8">Belongs to the peptidase C12 family.</text>
</comment>
<feature type="active site" description="Nucleophile" evidence="8">
    <location>
        <position position="91"/>
    </location>
</feature>
<feature type="coiled-coil region" evidence="9">
    <location>
        <begin position="690"/>
        <end position="721"/>
    </location>
</feature>
<sequence>MAEHGWNTIESDAGVFTELVEGLGVKGIQFEELHSVTEAGDVDYLRSLAPVYGAILLFKYPKKQPENRDGTLDEAASYNLFFANQVIQNACATQAILSILLNRTGLDPSDKSHTAGGENPDPVDADVNIGDMLIAFKEFAKEFPPEDRGLALSNSVEIRTVHNSFSYSSPFADEGNKPSSGEGDAYHFIAYTPLNGQLYELDGLQPAPISHGPCTKDDFADKLLPVVTRRMRSDPDGGISFVLLAMVKDPRIMAQKIGDEETIRRENAKRKAWKWENDLRQHNFMGFIHEALKEVITTKVKAGDSLATMFYSHEVLTERQYGIATIWLVATLGLSRTTLKKLGRKDILAVNLPKACGKVIEPVAPLALRLQSNLLIGISRVYKQQTEYLYHDVTNAHTTIKKLEISNNLPNIAANLDHERGGEGRPEQLILTDDPRLHPDLLLDIDLAGLGELSLTDVDLGDFNDLANSLQSGQMTPSQRSQITQLSQLFSPGAMVPGSSPSTRSAAAGTGFEPSQHLGHGSSETGMDYERLELEENPLFEFDENGEMREVTPTLPDPFGGDPTTPRGDGDRTPRARVPGTHGSEDIEERVRREHDEAGRPGSEAFQMDQLPGSDLFPDFPQQMNLGEHPPSAQPVPEDETSGLSSLTAGSKHLPSEASSEQIVAEAAAKKTRGPRIKKVIIDDDIELTNHDLKEQHKNYLENMEAARKAMETRKLNKEAKVNAGILVLQHGISGLLLDPTLKETFSGQAIINSIFSIIPSAMGGESPKKRKRGAIGSDNEENARTSSRARTDEPATQPPSEIGRGDGAADNFSIGFGSELGMGGNLGQPGTPMYGEMEVGRDAPPALPSDLGSVKSYRSDGMPWSNVGLPNSPLPGPAGGIPSSSIGYGGVPSSPMARNTRAMSRMSVAGSVRSMLGIVQEVGEESTFMQDQMGMRDDQLPEEFQFFDAEAEAQDTQQLHAAVETEANLFFEYLKNRLVVENERRMEQDEDDEVNFITFDGLIKPGQERREVAAQAFSHTLLLATKGLLMVSQEEQPFGEIQIGIF</sequence>
<feature type="domain" description="UCH catalytic" evidence="11">
    <location>
        <begin position="5"/>
        <end position="248"/>
    </location>
</feature>
<evidence type="ECO:0000256" key="4">
    <source>
        <dbReference type="ARBA" id="ARBA00022670"/>
    </source>
</evidence>
<feature type="site" description="Transition state stabilizer" evidence="8">
    <location>
        <position position="85"/>
    </location>
</feature>
<dbReference type="Pfam" id="PF18031">
    <property type="entry name" value="UCH_C"/>
    <property type="match status" value="1"/>
</dbReference>
<reference evidence="12 13" key="1">
    <citation type="journal article" date="2013" name="PLoS Genet.">
        <title>The genome and development-dependent transcriptomes of Pyronema confluens: a window into fungal evolution.</title>
        <authorList>
            <person name="Traeger S."/>
            <person name="Altegoer F."/>
            <person name="Freitag M."/>
            <person name="Gabaldon T."/>
            <person name="Kempken F."/>
            <person name="Kumar A."/>
            <person name="Marcet-Houben M."/>
            <person name="Poggeler S."/>
            <person name="Stajich J.E."/>
            <person name="Nowrousian M."/>
        </authorList>
    </citation>
    <scope>NUCLEOTIDE SEQUENCE [LARGE SCALE GENOMIC DNA]</scope>
    <source>
        <strain evidence="13">CBS 100304</strain>
        <tissue evidence="12">Vegetative mycelium</tissue>
    </source>
</reference>
<dbReference type="OMA" id="QQCHYVL"/>
<evidence type="ECO:0000256" key="2">
    <source>
        <dbReference type="ARBA" id="ARBA00009326"/>
    </source>
</evidence>
<gene>
    <name evidence="12" type="ORF">PCON_03454</name>
</gene>
<feature type="region of interest" description="Disordered" evidence="10">
    <location>
        <begin position="491"/>
        <end position="524"/>
    </location>
</feature>
<evidence type="ECO:0000256" key="7">
    <source>
        <dbReference type="ARBA" id="ARBA00022807"/>
    </source>
</evidence>
<dbReference type="OrthoDB" id="5427633at2759"/>
<dbReference type="Pfam" id="PF04825">
    <property type="entry name" value="Rad21_Rec8_N"/>
    <property type="match status" value="1"/>
</dbReference>
<dbReference type="GO" id="GO:0004843">
    <property type="term" value="F:cysteine-type deubiquitinase activity"/>
    <property type="evidence" value="ECO:0007669"/>
    <property type="project" value="UniProtKB-UniRule"/>
</dbReference>
<dbReference type="PANTHER" id="PTHR10589">
    <property type="entry name" value="UBIQUITIN CARBOXYL-TERMINAL HYDROLASE"/>
    <property type="match status" value="1"/>
</dbReference>
<dbReference type="STRING" id="1076935.U4KV51"/>
<evidence type="ECO:0000256" key="9">
    <source>
        <dbReference type="SAM" id="Coils"/>
    </source>
</evidence>
<feature type="region of interest" description="Disordered" evidence="10">
    <location>
        <begin position="540"/>
        <end position="670"/>
    </location>
</feature>
<keyword evidence="5 8" id="KW-0833">Ubl conjugation pathway</keyword>
<accession>U4KV51</accession>
<feature type="site" description="Important for enzyme activity" evidence="8">
    <location>
        <position position="202"/>
    </location>
</feature>
<proteinExistence type="inferred from homology"/>
<dbReference type="CDD" id="cd21789">
    <property type="entry name" value="Rad21_Rec8_M_SpRec8p-like"/>
    <property type="match status" value="1"/>
</dbReference>
<evidence type="ECO:0000256" key="1">
    <source>
        <dbReference type="ARBA" id="ARBA00000707"/>
    </source>
</evidence>
<dbReference type="Pfam" id="PF04824">
    <property type="entry name" value="Rad21_Rec8"/>
    <property type="match status" value="1"/>
</dbReference>
<dbReference type="Pfam" id="PF01088">
    <property type="entry name" value="Peptidase_C12"/>
    <property type="match status" value="1"/>
</dbReference>
<dbReference type="eggNOG" id="KOG1213">
    <property type="taxonomic scope" value="Eukaryota"/>
</dbReference>
<evidence type="ECO:0000256" key="5">
    <source>
        <dbReference type="ARBA" id="ARBA00022786"/>
    </source>
</evidence>
<dbReference type="InterPro" id="IPR038765">
    <property type="entry name" value="Papain-like_cys_pep_sf"/>
</dbReference>
<dbReference type="InterPro" id="IPR041507">
    <property type="entry name" value="UCH_C"/>
</dbReference>
<keyword evidence="6 8" id="KW-0378">Hydrolase</keyword>
<dbReference type="CDD" id="cd09617">
    <property type="entry name" value="Peptidase_C12_UCH37_BAP1"/>
    <property type="match status" value="1"/>
</dbReference>
<evidence type="ECO:0000313" key="12">
    <source>
        <dbReference type="EMBL" id="CCX04741.1"/>
    </source>
</evidence>
<dbReference type="AlphaFoldDB" id="U4KV51"/>
<dbReference type="Gene3D" id="1.20.58.860">
    <property type="match status" value="1"/>
</dbReference>
<evidence type="ECO:0000256" key="8">
    <source>
        <dbReference type="PROSITE-ProRule" id="PRU01393"/>
    </source>
</evidence>
<feature type="compositionally biased region" description="Gly residues" evidence="10">
    <location>
        <begin position="819"/>
        <end position="828"/>
    </location>
</feature>
<dbReference type="InterPro" id="IPR006909">
    <property type="entry name" value="Rad21/Rec8_C_eu"/>
</dbReference>
<keyword evidence="9" id="KW-0175">Coiled coil</keyword>
<dbReference type="InterPro" id="IPR006910">
    <property type="entry name" value="Rad21_Rec8_N"/>
</dbReference>
<feature type="compositionally biased region" description="Basic and acidic residues" evidence="10">
    <location>
        <begin position="583"/>
        <end position="599"/>
    </location>
</feature>
<comment type="catalytic activity">
    <reaction evidence="1 8">
        <text>Thiol-dependent hydrolysis of ester, thioester, amide, peptide and isopeptide bonds formed by the C-terminal Gly of ubiquitin (a 76-residue protein attached to proteins as an intracellular targeting signal).</text>
        <dbReference type="EC" id="3.4.19.12"/>
    </reaction>
</comment>
<dbReference type="eggNOG" id="KOG2778">
    <property type="taxonomic scope" value="Eukaryota"/>
</dbReference>
<dbReference type="PANTHER" id="PTHR10589:SF16">
    <property type="entry name" value="UBIQUITIN CARBOXYL-TERMINAL HYDROLASE ISOZYME L5"/>
    <property type="match status" value="1"/>
</dbReference>
<dbReference type="SUPFAM" id="SSF54001">
    <property type="entry name" value="Cysteine proteinases"/>
    <property type="match status" value="1"/>
</dbReference>
<dbReference type="Gene3D" id="3.40.532.10">
    <property type="entry name" value="Peptidase C12, ubiquitin carboxyl-terminal hydrolase"/>
    <property type="match status" value="1"/>
</dbReference>
<dbReference type="EC" id="3.4.19.12" evidence="3 8"/>
<organism evidence="12 13">
    <name type="scientific">Pyronema omphalodes (strain CBS 100304)</name>
    <name type="common">Pyronema confluens</name>
    <dbReference type="NCBI Taxonomy" id="1076935"/>
    <lineage>
        <taxon>Eukaryota</taxon>
        <taxon>Fungi</taxon>
        <taxon>Dikarya</taxon>
        <taxon>Ascomycota</taxon>
        <taxon>Pezizomycotina</taxon>
        <taxon>Pezizomycetes</taxon>
        <taxon>Pezizales</taxon>
        <taxon>Pyronemataceae</taxon>
        <taxon>Pyronema</taxon>
    </lineage>
</organism>
<dbReference type="GO" id="GO:0005737">
    <property type="term" value="C:cytoplasm"/>
    <property type="evidence" value="ECO:0007669"/>
    <property type="project" value="TreeGrafter"/>
</dbReference>
<evidence type="ECO:0000313" key="13">
    <source>
        <dbReference type="Proteomes" id="UP000018144"/>
    </source>
</evidence>